<feature type="chain" id="PRO_5017751399" description="Cytochrome c domain-containing protein" evidence="7">
    <location>
        <begin position="26"/>
        <end position="302"/>
    </location>
</feature>
<evidence type="ECO:0000256" key="1">
    <source>
        <dbReference type="ARBA" id="ARBA00022617"/>
    </source>
</evidence>
<feature type="domain" description="Cytochrome c" evidence="8">
    <location>
        <begin position="198"/>
        <end position="277"/>
    </location>
</feature>
<feature type="transmembrane region" description="Helical" evidence="6">
    <location>
        <begin position="136"/>
        <end position="154"/>
    </location>
</feature>
<dbReference type="AlphaFoldDB" id="A0A3B7R0Z7"/>
<dbReference type="EMBL" id="CP032317">
    <property type="protein sequence ID" value="AYA37655.1"/>
    <property type="molecule type" value="Genomic_DNA"/>
</dbReference>
<dbReference type="Pfam" id="PF14715">
    <property type="entry name" value="FixP_N"/>
    <property type="match status" value="1"/>
</dbReference>
<dbReference type="SUPFAM" id="SSF46626">
    <property type="entry name" value="Cytochrome c"/>
    <property type="match status" value="1"/>
</dbReference>
<keyword evidence="6" id="KW-0472">Membrane</keyword>
<dbReference type="GO" id="GO:0020037">
    <property type="term" value="F:heme binding"/>
    <property type="evidence" value="ECO:0007669"/>
    <property type="project" value="InterPro"/>
</dbReference>
<evidence type="ECO:0000256" key="6">
    <source>
        <dbReference type="SAM" id="Phobius"/>
    </source>
</evidence>
<evidence type="ECO:0000256" key="7">
    <source>
        <dbReference type="SAM" id="SignalP"/>
    </source>
</evidence>
<keyword evidence="10" id="KW-1185">Reference proteome</keyword>
<evidence type="ECO:0000256" key="3">
    <source>
        <dbReference type="ARBA" id="ARBA00023004"/>
    </source>
</evidence>
<dbReference type="OrthoDB" id="9811281at2"/>
<dbReference type="GO" id="GO:0009055">
    <property type="term" value="F:electron transfer activity"/>
    <property type="evidence" value="ECO:0007669"/>
    <property type="project" value="InterPro"/>
</dbReference>
<reference evidence="9 10" key="1">
    <citation type="submission" date="2018-09" db="EMBL/GenBank/DDBJ databases">
        <title>Hymenobacter medium sp. nov., isolated from R2A medium.</title>
        <authorList>
            <person name="Yingchao G."/>
        </authorList>
    </citation>
    <scope>NUCLEOTIDE SEQUENCE [LARGE SCALE GENOMIC DNA]</scope>
    <source>
        <strain evidence="10">sh-6</strain>
    </source>
</reference>
<keyword evidence="6" id="KW-0812">Transmembrane</keyword>
<dbReference type="Proteomes" id="UP000262802">
    <property type="component" value="Chromosome"/>
</dbReference>
<gene>
    <name evidence="9" type="ORF">D3Y59_11720</name>
</gene>
<dbReference type="Gene3D" id="6.10.280.130">
    <property type="match status" value="1"/>
</dbReference>
<evidence type="ECO:0000256" key="5">
    <source>
        <dbReference type="SAM" id="MobiDB-lite"/>
    </source>
</evidence>
<feature type="transmembrane region" description="Helical" evidence="6">
    <location>
        <begin position="48"/>
        <end position="71"/>
    </location>
</feature>
<feature type="region of interest" description="Disordered" evidence="5">
    <location>
        <begin position="280"/>
        <end position="302"/>
    </location>
</feature>
<evidence type="ECO:0000313" key="9">
    <source>
        <dbReference type="EMBL" id="AYA37655.1"/>
    </source>
</evidence>
<feature type="signal peptide" evidence="7">
    <location>
        <begin position="1"/>
        <end position="25"/>
    </location>
</feature>
<dbReference type="InterPro" id="IPR038414">
    <property type="entry name" value="CcoP_N_sf"/>
</dbReference>
<name>A0A3B7R0Z7_9BACT</name>
<dbReference type="InterPro" id="IPR050597">
    <property type="entry name" value="Cytochrome_c_Oxidase_Subunit"/>
</dbReference>
<dbReference type="PANTHER" id="PTHR33751">
    <property type="entry name" value="CBB3-TYPE CYTOCHROME C OXIDASE SUBUNIT FIXP"/>
    <property type="match status" value="1"/>
</dbReference>
<dbReference type="InterPro" id="IPR032858">
    <property type="entry name" value="CcoP_N"/>
</dbReference>
<feature type="transmembrane region" description="Helical" evidence="6">
    <location>
        <begin position="91"/>
        <end position="110"/>
    </location>
</feature>
<evidence type="ECO:0000256" key="4">
    <source>
        <dbReference type="PROSITE-ProRule" id="PRU00433"/>
    </source>
</evidence>
<dbReference type="InterPro" id="IPR009056">
    <property type="entry name" value="Cyt_c-like_dom"/>
</dbReference>
<dbReference type="PROSITE" id="PS51007">
    <property type="entry name" value="CYTC"/>
    <property type="match status" value="1"/>
</dbReference>
<keyword evidence="3 4" id="KW-0408">Iron</keyword>
<proteinExistence type="predicted"/>
<dbReference type="GO" id="GO:0046872">
    <property type="term" value="F:metal ion binding"/>
    <property type="evidence" value="ECO:0007669"/>
    <property type="project" value="UniProtKB-KW"/>
</dbReference>
<dbReference type="InterPro" id="IPR036909">
    <property type="entry name" value="Cyt_c-like_dom_sf"/>
</dbReference>
<dbReference type="KEGG" id="hyh:D3Y59_11720"/>
<protein>
    <recommendedName>
        <fullName evidence="8">Cytochrome c domain-containing protein</fullName>
    </recommendedName>
</protein>
<dbReference type="RefSeq" id="WP_119445221.1">
    <property type="nucleotide sequence ID" value="NZ_CP032317.1"/>
</dbReference>
<keyword evidence="7" id="KW-0732">Signal</keyword>
<evidence type="ECO:0000256" key="2">
    <source>
        <dbReference type="ARBA" id="ARBA00022723"/>
    </source>
</evidence>
<evidence type="ECO:0000313" key="10">
    <source>
        <dbReference type="Proteomes" id="UP000262802"/>
    </source>
</evidence>
<accession>A0A3B7R0Z7</accession>
<keyword evidence="1 4" id="KW-0349">Heme</keyword>
<dbReference type="PANTHER" id="PTHR33751:SF1">
    <property type="entry name" value="CBB3-TYPE CYTOCHROME C OXIDASE SUBUNIT FIXP"/>
    <property type="match status" value="1"/>
</dbReference>
<keyword evidence="2 4" id="KW-0479">Metal-binding</keyword>
<dbReference type="Pfam" id="PF13442">
    <property type="entry name" value="Cytochrome_CBB3"/>
    <property type="match status" value="1"/>
</dbReference>
<keyword evidence="6" id="KW-1133">Transmembrane helix</keyword>
<organism evidence="9 10">
    <name type="scientific">Hymenobacter oligotrophus</name>
    <dbReference type="NCBI Taxonomy" id="2319843"/>
    <lineage>
        <taxon>Bacteria</taxon>
        <taxon>Pseudomonadati</taxon>
        <taxon>Bacteroidota</taxon>
        <taxon>Cytophagia</taxon>
        <taxon>Cytophagales</taxon>
        <taxon>Hymenobacteraceae</taxon>
        <taxon>Hymenobacter</taxon>
    </lineage>
</organism>
<evidence type="ECO:0000259" key="8">
    <source>
        <dbReference type="PROSITE" id="PS51007"/>
    </source>
</evidence>
<dbReference type="Gene3D" id="1.10.760.10">
    <property type="entry name" value="Cytochrome c-like domain"/>
    <property type="match status" value="1"/>
</dbReference>
<sequence>MLTRRWYLGTLLALSSLFTGSAAVAQEATAAAAEAANPAAESGASLGAMLWLMGGLTALIIFVLLMLFALLWQMRPLLQKVYEIETIRESWYGRALGLFLGDTVGLTGTYKEDVMAGHDYDGITEYDNDLPPWWKYGFYVTIVFGIAYFVHYHVSETGQLSDAEYQHEMAEAAMLAAKMGANDDPNKPTDYKTLTAAADIEAGKAVFAQNCAACHGQAGEGKVGPNLTDEYWLHGGEVNKVYKTVKYGVTTKGMVAWKGKLSSKQMLQVSSYILSIQGTNPANAKAPQGEKEAASGKPVAKL</sequence>